<sequence>MTESTTLENVTNMTSEVMHLDNVTYSWPLEPWNMTTPTKRTFTFALPVIPQWISWLYGALLCMSIFLGIPGNTITAAAYANIK</sequence>
<protein>
    <submittedName>
        <fullName evidence="2">Uncharacterized protein</fullName>
    </submittedName>
</protein>
<dbReference type="AlphaFoldDB" id="A0AAD8C9Z6"/>
<evidence type="ECO:0000313" key="3">
    <source>
        <dbReference type="Proteomes" id="UP001233172"/>
    </source>
</evidence>
<proteinExistence type="predicted"/>
<keyword evidence="1" id="KW-0812">Transmembrane</keyword>
<keyword evidence="1" id="KW-1133">Transmembrane helix</keyword>
<keyword evidence="3" id="KW-1185">Reference proteome</keyword>
<dbReference type="Proteomes" id="UP001233172">
    <property type="component" value="Unassembled WGS sequence"/>
</dbReference>
<reference evidence="2" key="2">
    <citation type="submission" date="2023-04" db="EMBL/GenBank/DDBJ databases">
        <authorList>
            <person name="Bu L."/>
            <person name="Lu L."/>
            <person name="Laidemitt M.R."/>
            <person name="Zhang S.M."/>
            <person name="Mutuku M."/>
            <person name="Mkoji G."/>
            <person name="Steinauer M."/>
            <person name="Loker E.S."/>
        </authorList>
    </citation>
    <scope>NUCLEOTIDE SEQUENCE</scope>
    <source>
        <strain evidence="2">KasaAsao</strain>
        <tissue evidence="2">Whole Snail</tissue>
    </source>
</reference>
<keyword evidence="1" id="KW-0472">Membrane</keyword>
<feature type="transmembrane region" description="Helical" evidence="1">
    <location>
        <begin position="55"/>
        <end position="80"/>
    </location>
</feature>
<gene>
    <name evidence="2" type="ORF">Bpfe_001962</name>
</gene>
<evidence type="ECO:0000256" key="1">
    <source>
        <dbReference type="SAM" id="Phobius"/>
    </source>
</evidence>
<dbReference type="EMBL" id="JASAOG010000004">
    <property type="protein sequence ID" value="KAK0068999.1"/>
    <property type="molecule type" value="Genomic_DNA"/>
</dbReference>
<reference evidence="2" key="1">
    <citation type="journal article" date="2023" name="PLoS Negl. Trop. Dis.">
        <title>A genome sequence for Biomphalaria pfeifferi, the major vector snail for the human-infecting parasite Schistosoma mansoni.</title>
        <authorList>
            <person name="Bu L."/>
            <person name="Lu L."/>
            <person name="Laidemitt M.R."/>
            <person name="Zhang S.M."/>
            <person name="Mutuku M."/>
            <person name="Mkoji G."/>
            <person name="Steinauer M."/>
            <person name="Loker E.S."/>
        </authorList>
    </citation>
    <scope>NUCLEOTIDE SEQUENCE</scope>
    <source>
        <strain evidence="2">KasaAsao</strain>
    </source>
</reference>
<feature type="non-terminal residue" evidence="2">
    <location>
        <position position="83"/>
    </location>
</feature>
<name>A0AAD8C9Z6_BIOPF</name>
<evidence type="ECO:0000313" key="2">
    <source>
        <dbReference type="EMBL" id="KAK0068999.1"/>
    </source>
</evidence>
<accession>A0AAD8C9Z6</accession>
<organism evidence="2 3">
    <name type="scientific">Biomphalaria pfeifferi</name>
    <name type="common">Bloodfluke planorb</name>
    <name type="synonym">Freshwater snail</name>
    <dbReference type="NCBI Taxonomy" id="112525"/>
    <lineage>
        <taxon>Eukaryota</taxon>
        <taxon>Metazoa</taxon>
        <taxon>Spiralia</taxon>
        <taxon>Lophotrochozoa</taxon>
        <taxon>Mollusca</taxon>
        <taxon>Gastropoda</taxon>
        <taxon>Heterobranchia</taxon>
        <taxon>Euthyneura</taxon>
        <taxon>Panpulmonata</taxon>
        <taxon>Hygrophila</taxon>
        <taxon>Lymnaeoidea</taxon>
        <taxon>Planorbidae</taxon>
        <taxon>Biomphalaria</taxon>
    </lineage>
</organism>
<comment type="caution">
    <text evidence="2">The sequence shown here is derived from an EMBL/GenBank/DDBJ whole genome shotgun (WGS) entry which is preliminary data.</text>
</comment>